<dbReference type="GO" id="GO:0045881">
    <property type="term" value="P:positive regulation of sporulation resulting in formation of a cellular spore"/>
    <property type="evidence" value="ECO:0007669"/>
    <property type="project" value="TreeGrafter"/>
</dbReference>
<dbReference type="CDD" id="cd16393">
    <property type="entry name" value="SPO0J_N"/>
    <property type="match status" value="1"/>
</dbReference>
<dbReference type="Gene3D" id="1.10.10.2830">
    <property type="match status" value="1"/>
</dbReference>
<evidence type="ECO:0000256" key="2">
    <source>
        <dbReference type="ARBA" id="ARBA00022829"/>
    </source>
</evidence>
<protein>
    <submittedName>
        <fullName evidence="6">Unannotated protein</fullName>
    </submittedName>
</protein>
<dbReference type="InterPro" id="IPR004437">
    <property type="entry name" value="ParB/RepB/Spo0J"/>
</dbReference>
<dbReference type="Pfam" id="PF17762">
    <property type="entry name" value="HTH_ParB"/>
    <property type="match status" value="1"/>
</dbReference>
<name>A0A6J6NYG9_9ZZZZ</name>
<dbReference type="EMBL" id="CAEZXK010000029">
    <property type="protein sequence ID" value="CAB4691476.1"/>
    <property type="molecule type" value="Genomic_DNA"/>
</dbReference>
<dbReference type="InterPro" id="IPR036086">
    <property type="entry name" value="ParB/Sulfiredoxin_sf"/>
</dbReference>
<dbReference type="PANTHER" id="PTHR33375">
    <property type="entry name" value="CHROMOSOME-PARTITIONING PROTEIN PARB-RELATED"/>
    <property type="match status" value="1"/>
</dbReference>
<evidence type="ECO:0000256" key="4">
    <source>
        <dbReference type="SAM" id="MobiDB-lite"/>
    </source>
</evidence>
<keyword evidence="2" id="KW-0159">Chromosome partition</keyword>
<dbReference type="GO" id="GO:0007059">
    <property type="term" value="P:chromosome segregation"/>
    <property type="evidence" value="ECO:0007669"/>
    <property type="project" value="UniProtKB-KW"/>
</dbReference>
<dbReference type="InterPro" id="IPR050336">
    <property type="entry name" value="Chromosome_partition/occlusion"/>
</dbReference>
<reference evidence="6" key="1">
    <citation type="submission" date="2020-05" db="EMBL/GenBank/DDBJ databases">
        <authorList>
            <person name="Chiriac C."/>
            <person name="Salcher M."/>
            <person name="Ghai R."/>
            <person name="Kavagutti S V."/>
        </authorList>
    </citation>
    <scope>NUCLEOTIDE SEQUENCE</scope>
</reference>
<dbReference type="GO" id="GO:0005694">
    <property type="term" value="C:chromosome"/>
    <property type="evidence" value="ECO:0007669"/>
    <property type="project" value="TreeGrafter"/>
</dbReference>
<dbReference type="NCBIfam" id="TIGR00180">
    <property type="entry name" value="parB_part"/>
    <property type="match status" value="1"/>
</dbReference>
<dbReference type="AlphaFoldDB" id="A0A6J6NYG9"/>
<accession>A0A6J6NYG9</accession>
<organism evidence="6">
    <name type="scientific">freshwater metagenome</name>
    <dbReference type="NCBI Taxonomy" id="449393"/>
    <lineage>
        <taxon>unclassified sequences</taxon>
        <taxon>metagenomes</taxon>
        <taxon>ecological metagenomes</taxon>
    </lineage>
</organism>
<feature type="domain" description="ParB-like N-terminal" evidence="5">
    <location>
        <begin position="54"/>
        <end position="146"/>
    </location>
</feature>
<dbReference type="FunFam" id="3.90.1530.30:FF:000001">
    <property type="entry name" value="Chromosome partitioning protein ParB"/>
    <property type="match status" value="1"/>
</dbReference>
<dbReference type="FunFam" id="1.10.10.2830:FF:000001">
    <property type="entry name" value="Chromosome partitioning protein ParB"/>
    <property type="match status" value="1"/>
</dbReference>
<dbReference type="SUPFAM" id="SSF109709">
    <property type="entry name" value="KorB DNA-binding domain-like"/>
    <property type="match status" value="1"/>
</dbReference>
<proteinExistence type="inferred from homology"/>
<comment type="similarity">
    <text evidence="1">Belongs to the ParB family.</text>
</comment>
<evidence type="ECO:0000259" key="5">
    <source>
        <dbReference type="SMART" id="SM00470"/>
    </source>
</evidence>
<dbReference type="SUPFAM" id="SSF110849">
    <property type="entry name" value="ParB/Sulfiredoxin"/>
    <property type="match status" value="1"/>
</dbReference>
<dbReference type="PANTHER" id="PTHR33375:SF1">
    <property type="entry name" value="CHROMOSOME-PARTITIONING PROTEIN PARB-RELATED"/>
    <property type="match status" value="1"/>
</dbReference>
<evidence type="ECO:0000313" key="6">
    <source>
        <dbReference type="EMBL" id="CAB4691476.1"/>
    </source>
</evidence>
<evidence type="ECO:0000256" key="3">
    <source>
        <dbReference type="ARBA" id="ARBA00023125"/>
    </source>
</evidence>
<keyword evidence="3" id="KW-0238">DNA-binding</keyword>
<evidence type="ECO:0000256" key="1">
    <source>
        <dbReference type="ARBA" id="ARBA00006295"/>
    </source>
</evidence>
<dbReference type="Gene3D" id="3.90.1530.30">
    <property type="match status" value="1"/>
</dbReference>
<dbReference type="InterPro" id="IPR041468">
    <property type="entry name" value="HTH_ParB/Spo0J"/>
</dbReference>
<sequence length="316" mass="34586">MADKKGGLGRGIGALIPTAPAETSRPSDIFFGGGKPTNTPADTDLVPVPGMTFRELDLDAIVPNHNQPRTEFNQADMDELVHSIREFGVLQPIVVRSLPNEKDKFELIMGERRWRASRLAGKATIPVVVRETANENMLRDALLENLHRSNLNPLEEASAYQQLMADFAITQEALSAKIGRSRPQISNTIRLLNLPGSVQLKVAGGALSAGQARAILSAKNEERMLHWANKAISENLTVRQLEEQIAVDVDGSKKKGKTRPGSKTAALDELAQLLGDALDTRAKIKLGKKNGEIKIEFATMGDLFRILDKFGIKRNL</sequence>
<gene>
    <name evidence="6" type="ORF">UFOPK2370_00991</name>
</gene>
<feature type="region of interest" description="Disordered" evidence="4">
    <location>
        <begin position="1"/>
        <end position="25"/>
    </location>
</feature>
<dbReference type="GO" id="GO:0003677">
    <property type="term" value="F:DNA binding"/>
    <property type="evidence" value="ECO:0007669"/>
    <property type="project" value="UniProtKB-KW"/>
</dbReference>
<dbReference type="SMART" id="SM00470">
    <property type="entry name" value="ParB"/>
    <property type="match status" value="1"/>
</dbReference>
<dbReference type="InterPro" id="IPR003115">
    <property type="entry name" value="ParB_N"/>
</dbReference>
<dbReference type="Pfam" id="PF02195">
    <property type="entry name" value="ParB_N"/>
    <property type="match status" value="1"/>
</dbReference>